<evidence type="ECO:0000256" key="1">
    <source>
        <dbReference type="SAM" id="Phobius"/>
    </source>
</evidence>
<sequence>MVILGILLTQHSSGGEAFFIGAIQGLVVLLIIWIISLYKKKKE</sequence>
<evidence type="ECO:0000313" key="2">
    <source>
        <dbReference type="EMBL" id="KAA6303680.1"/>
    </source>
</evidence>
<feature type="transmembrane region" description="Helical" evidence="1">
    <location>
        <begin position="17"/>
        <end position="38"/>
    </location>
</feature>
<reference evidence="2 3" key="1">
    <citation type="submission" date="2019-03" db="EMBL/GenBank/DDBJ databases">
        <title>Single cell metagenomics reveals metabolic interactions within the superorganism composed of flagellate Streblomastix strix and complex community of Bacteroidetes bacteria on its surface.</title>
        <authorList>
            <person name="Treitli S.C."/>
            <person name="Kolisko M."/>
            <person name="Husnik F."/>
            <person name="Keeling P."/>
            <person name="Hampl V."/>
        </authorList>
    </citation>
    <scope>NUCLEOTIDE SEQUENCE [LARGE SCALE GENOMIC DNA]</scope>
    <source>
        <strain evidence="2">St1</strain>
    </source>
</reference>
<keyword evidence="1" id="KW-1133">Transmembrane helix</keyword>
<gene>
    <name evidence="2" type="ORF">EZS26_000231</name>
</gene>
<name>A0A5M8P641_9BACT</name>
<evidence type="ECO:0000313" key="3">
    <source>
        <dbReference type="Proteomes" id="UP000324575"/>
    </source>
</evidence>
<keyword evidence="1" id="KW-0812">Transmembrane</keyword>
<dbReference type="AlphaFoldDB" id="A0A5M8P641"/>
<comment type="caution">
    <text evidence="2">The sequence shown here is derived from an EMBL/GenBank/DDBJ whole genome shotgun (WGS) entry which is preliminary data.</text>
</comment>
<protein>
    <submittedName>
        <fullName evidence="2">Uncharacterized protein</fullName>
    </submittedName>
</protein>
<proteinExistence type="predicted"/>
<accession>A0A5M8P641</accession>
<keyword evidence="1" id="KW-0472">Membrane</keyword>
<dbReference type="EMBL" id="SNRX01000001">
    <property type="protein sequence ID" value="KAA6303680.1"/>
    <property type="molecule type" value="Genomic_DNA"/>
</dbReference>
<organism evidence="2 3">
    <name type="scientific">Candidatus Ordinivivax streblomastigis</name>
    <dbReference type="NCBI Taxonomy" id="2540710"/>
    <lineage>
        <taxon>Bacteria</taxon>
        <taxon>Pseudomonadati</taxon>
        <taxon>Bacteroidota</taxon>
        <taxon>Bacteroidia</taxon>
        <taxon>Bacteroidales</taxon>
        <taxon>Candidatus Ordinivivax</taxon>
    </lineage>
</organism>
<dbReference type="Proteomes" id="UP000324575">
    <property type="component" value="Unassembled WGS sequence"/>
</dbReference>